<dbReference type="CDD" id="cd16334">
    <property type="entry name" value="LppX-like"/>
    <property type="match status" value="1"/>
</dbReference>
<keyword evidence="7" id="KW-0449">Lipoprotein</keyword>
<gene>
    <name evidence="9" type="primary">lprG_2</name>
    <name evidence="9" type="ORF">ERS075579_04903</name>
</gene>
<evidence type="ECO:0000313" key="10">
    <source>
        <dbReference type="Proteomes" id="UP000045782"/>
    </source>
</evidence>
<dbReference type="GO" id="GO:0030313">
    <property type="term" value="C:cell envelope"/>
    <property type="evidence" value="ECO:0007669"/>
    <property type="project" value="UniProtKB-SubCell"/>
</dbReference>
<comment type="subcellular location">
    <subcellularLocation>
        <location evidence="1">Cell envelope</location>
    </subcellularLocation>
</comment>
<comment type="similarity">
    <text evidence="2">Belongs to the LppX/LprAFG lipoprotein family.</text>
</comment>
<proteinExistence type="inferred from homology"/>
<keyword evidence="5" id="KW-0472">Membrane</keyword>
<evidence type="ECO:0000256" key="7">
    <source>
        <dbReference type="ARBA" id="ARBA00023288"/>
    </source>
</evidence>
<reference evidence="9 10" key="1">
    <citation type="submission" date="2015-03" db="EMBL/GenBank/DDBJ databases">
        <authorList>
            <person name="Murphy D."/>
        </authorList>
    </citation>
    <scope>NUCLEOTIDE SEQUENCE [LARGE SCALE GENOMIC DNA]</scope>
    <source>
        <strain evidence="9 10">PAP088</strain>
    </source>
</reference>
<dbReference type="AlphaFoldDB" id="A0A0U0ZTH0"/>
<feature type="chain" id="PRO_5039470394" evidence="8">
    <location>
        <begin position="24"/>
        <end position="244"/>
    </location>
</feature>
<keyword evidence="3" id="KW-1003">Cell membrane</keyword>
<dbReference type="Pfam" id="PF07161">
    <property type="entry name" value="LppX_LprAFG"/>
    <property type="match status" value="1"/>
</dbReference>
<dbReference type="RefSeq" id="WP_052525004.1">
    <property type="nucleotide sequence ID" value="NZ_CP014951.1"/>
</dbReference>
<evidence type="ECO:0000256" key="8">
    <source>
        <dbReference type="SAM" id="SignalP"/>
    </source>
</evidence>
<keyword evidence="4 8" id="KW-0732">Signal</keyword>
<evidence type="ECO:0000256" key="2">
    <source>
        <dbReference type="ARBA" id="ARBA00009194"/>
    </source>
</evidence>
<evidence type="ECO:0000256" key="6">
    <source>
        <dbReference type="ARBA" id="ARBA00023139"/>
    </source>
</evidence>
<dbReference type="EMBL" id="CSWP01000012">
    <property type="protein sequence ID" value="CPV70787.1"/>
    <property type="molecule type" value="Genomic_DNA"/>
</dbReference>
<evidence type="ECO:0000313" key="9">
    <source>
        <dbReference type="EMBL" id="CPV70787.1"/>
    </source>
</evidence>
<evidence type="ECO:0000256" key="3">
    <source>
        <dbReference type="ARBA" id="ARBA00022475"/>
    </source>
</evidence>
<dbReference type="Proteomes" id="UP000045782">
    <property type="component" value="Unassembled WGS sequence"/>
</dbReference>
<evidence type="ECO:0000256" key="4">
    <source>
        <dbReference type="ARBA" id="ARBA00022729"/>
    </source>
</evidence>
<protein>
    <submittedName>
        <fullName evidence="9">Protein of uncharacterized function (DUF1396)</fullName>
    </submittedName>
</protein>
<accession>A0A0U0ZTH0</accession>
<dbReference type="InterPro" id="IPR009830">
    <property type="entry name" value="LppX/LprAFG"/>
</dbReference>
<dbReference type="SUPFAM" id="SSF89392">
    <property type="entry name" value="Prokaryotic lipoproteins and lipoprotein localization factors"/>
    <property type="match status" value="1"/>
</dbReference>
<keyword evidence="6" id="KW-0564">Palmitate</keyword>
<sequence length="244" mass="24824">MTNTLTRLAAVGFSAAVALPAVGCQQQRPSENTAASAYVSATAGAETHLDVNQLMNAAIATARAMRSAHLRFSSTGVTDLLAKAYAADVTLTPTVAARGNATLKINGDYSQTQFQTVEADLWIQDANGTFVDTGPAQGTLNPAALLDPQHGVASVLAAVASPVIVDPKAHAGPDEAVKVAGTLSAAAASVLVPRSSLGAATEFPVAVWLAPVDPHPLLQIIVTVGEGSLTLRADRAEPFAVAVP</sequence>
<evidence type="ECO:0000256" key="5">
    <source>
        <dbReference type="ARBA" id="ARBA00023136"/>
    </source>
</evidence>
<dbReference type="InterPro" id="IPR029046">
    <property type="entry name" value="LolA/LolB/LppX"/>
</dbReference>
<feature type="signal peptide" evidence="8">
    <location>
        <begin position="1"/>
        <end position="23"/>
    </location>
</feature>
<organism evidence="9 10">
    <name type="scientific">Mycobacteroides abscessus</name>
    <dbReference type="NCBI Taxonomy" id="36809"/>
    <lineage>
        <taxon>Bacteria</taxon>
        <taxon>Bacillati</taxon>
        <taxon>Actinomycetota</taxon>
        <taxon>Actinomycetes</taxon>
        <taxon>Mycobacteriales</taxon>
        <taxon>Mycobacteriaceae</taxon>
        <taxon>Mycobacteroides</taxon>
    </lineage>
</organism>
<evidence type="ECO:0000256" key="1">
    <source>
        <dbReference type="ARBA" id="ARBA00004196"/>
    </source>
</evidence>
<dbReference type="Gene3D" id="2.50.20.20">
    <property type="match status" value="1"/>
</dbReference>
<name>A0A0U0ZTH0_9MYCO</name>